<evidence type="ECO:0000313" key="5">
    <source>
        <dbReference type="Proteomes" id="UP001157109"/>
    </source>
</evidence>
<name>A0ABQ6HLQ3_9MICO</name>
<dbReference type="SMART" id="SM00448">
    <property type="entry name" value="REC"/>
    <property type="match status" value="1"/>
</dbReference>
<dbReference type="SUPFAM" id="SSF52172">
    <property type="entry name" value="CheY-like"/>
    <property type="match status" value="1"/>
</dbReference>
<dbReference type="InterPro" id="IPR011006">
    <property type="entry name" value="CheY-like_superfamily"/>
</dbReference>
<evidence type="ECO:0000313" key="4">
    <source>
        <dbReference type="EMBL" id="GMA19408.1"/>
    </source>
</evidence>
<organism evidence="4 5">
    <name type="scientific">Arsenicicoccus piscis</name>
    <dbReference type="NCBI Taxonomy" id="673954"/>
    <lineage>
        <taxon>Bacteria</taxon>
        <taxon>Bacillati</taxon>
        <taxon>Actinomycetota</taxon>
        <taxon>Actinomycetes</taxon>
        <taxon>Micrococcales</taxon>
        <taxon>Intrasporangiaceae</taxon>
        <taxon>Arsenicicoccus</taxon>
    </lineage>
</organism>
<evidence type="ECO:0000256" key="2">
    <source>
        <dbReference type="SAM" id="MobiDB-lite"/>
    </source>
</evidence>
<gene>
    <name evidence="4" type="ORF">GCM10025862_14290</name>
</gene>
<dbReference type="RefSeq" id="WP_241444776.1">
    <property type="nucleotide sequence ID" value="NZ_BSUJ01000001.1"/>
</dbReference>
<protein>
    <recommendedName>
        <fullName evidence="3">Response regulatory domain-containing protein</fullName>
    </recommendedName>
</protein>
<keyword evidence="1" id="KW-0597">Phosphoprotein</keyword>
<dbReference type="Gene3D" id="3.40.50.2300">
    <property type="match status" value="1"/>
</dbReference>
<dbReference type="Proteomes" id="UP001157109">
    <property type="component" value="Unassembled WGS sequence"/>
</dbReference>
<keyword evidence="5" id="KW-1185">Reference proteome</keyword>
<feature type="domain" description="Response regulatory" evidence="3">
    <location>
        <begin position="45"/>
        <end position="164"/>
    </location>
</feature>
<evidence type="ECO:0000259" key="3">
    <source>
        <dbReference type="PROSITE" id="PS50110"/>
    </source>
</evidence>
<reference evidence="5" key="1">
    <citation type="journal article" date="2019" name="Int. J. Syst. Evol. Microbiol.">
        <title>The Global Catalogue of Microorganisms (GCM) 10K type strain sequencing project: providing services to taxonomists for standard genome sequencing and annotation.</title>
        <authorList>
            <consortium name="The Broad Institute Genomics Platform"/>
            <consortium name="The Broad Institute Genome Sequencing Center for Infectious Disease"/>
            <person name="Wu L."/>
            <person name="Ma J."/>
        </authorList>
    </citation>
    <scope>NUCLEOTIDE SEQUENCE [LARGE SCALE GENOMIC DNA]</scope>
    <source>
        <strain evidence="5">NBRC 105830</strain>
    </source>
</reference>
<evidence type="ECO:0000256" key="1">
    <source>
        <dbReference type="PROSITE-ProRule" id="PRU00169"/>
    </source>
</evidence>
<feature type="compositionally biased region" description="Low complexity" evidence="2">
    <location>
        <begin position="28"/>
        <end position="40"/>
    </location>
</feature>
<comment type="caution">
    <text evidence="4">The sequence shown here is derived from an EMBL/GenBank/DDBJ whole genome shotgun (WGS) entry which is preliminary data.</text>
</comment>
<feature type="modified residue" description="4-aspartylphosphate" evidence="1">
    <location>
        <position position="100"/>
    </location>
</feature>
<dbReference type="PROSITE" id="PS50110">
    <property type="entry name" value="RESPONSE_REGULATORY"/>
    <property type="match status" value="1"/>
</dbReference>
<sequence>MSRSTEAPAADASVGSPAGVPADDTARGDAAAAGGRGTSSGRSLRVLLYSDDSTTRDKVRLAVGRRPARDVSIESWFECATGEMALRAAEHDDFDLLILDGEAGKVGGMGLARQLKNEVYDCPPILVLTGRPQDAWLAAWSMADLAVPHPLDPVVLAAAVAELGRRGAVAPA</sequence>
<proteinExistence type="predicted"/>
<dbReference type="InterPro" id="IPR001789">
    <property type="entry name" value="Sig_transdc_resp-reg_receiver"/>
</dbReference>
<feature type="region of interest" description="Disordered" evidence="2">
    <location>
        <begin position="1"/>
        <end position="40"/>
    </location>
</feature>
<accession>A0ABQ6HLQ3</accession>
<dbReference type="EMBL" id="BSUJ01000001">
    <property type="protein sequence ID" value="GMA19408.1"/>
    <property type="molecule type" value="Genomic_DNA"/>
</dbReference>